<dbReference type="InterPro" id="IPR037294">
    <property type="entry name" value="ABC_BtuC-like"/>
</dbReference>
<dbReference type="STRING" id="1123281.SAMN02745180_02147"/>
<dbReference type="GO" id="GO:0005886">
    <property type="term" value="C:plasma membrane"/>
    <property type="evidence" value="ECO:0007669"/>
    <property type="project" value="UniProtKB-SubCell"/>
</dbReference>
<feature type="transmembrane region" description="Helical" evidence="8">
    <location>
        <begin position="200"/>
        <end position="221"/>
    </location>
</feature>
<dbReference type="Pfam" id="PF01032">
    <property type="entry name" value="FecCD"/>
    <property type="match status" value="1"/>
</dbReference>
<protein>
    <submittedName>
        <fullName evidence="9">Iron complex transport system permease protein</fullName>
    </submittedName>
</protein>
<sequence length="333" mass="35510">MSSCEEKNGTSKGFILILLVVLCIVSFFVSIGNGAVKISPREIVDAILFEKDTINYQVIWNVRLPRTIVAGLVGICLSLSGAILQGIMRNPLAGPNIIGVSSGGGLMALTILILFPEFYYLVPAGAFIGSLLATLFIYCLAWKDGVLPTRLILAGVAVSSLLNAGINALMTFFPDKVAGVIGFMVGGLSATTWSQVKLLFPYAVVGVFLTMLIPNKLNILMLGDEVATGLGLNVERTRFSFIVLSSLLAGSAVSVVGLLGFVGLIVPHMARLFIGSDYRYLFPACVFFGASVVILCDTLARVLFAPMEIPVGIIMSALGAPFFLYLLRKKESV</sequence>
<reference evidence="9 10" key="1">
    <citation type="submission" date="2016-11" db="EMBL/GenBank/DDBJ databases">
        <authorList>
            <person name="Jaros S."/>
            <person name="Januszkiewicz K."/>
            <person name="Wedrychowicz H."/>
        </authorList>
    </citation>
    <scope>NUCLEOTIDE SEQUENCE [LARGE SCALE GENOMIC DNA]</scope>
    <source>
        <strain evidence="9 10">DSM 13106</strain>
    </source>
</reference>
<dbReference type="CDD" id="cd06550">
    <property type="entry name" value="TM_ABC_iron-siderophores_like"/>
    <property type="match status" value="1"/>
</dbReference>
<gene>
    <name evidence="9" type="ORF">SAMN02745180_02147</name>
</gene>
<comment type="similarity">
    <text evidence="2">Belongs to the binding-protein-dependent transport system permease family. FecCD subfamily.</text>
</comment>
<feature type="transmembrane region" description="Helical" evidence="8">
    <location>
        <begin position="241"/>
        <end position="266"/>
    </location>
</feature>
<name>A0A1M5YEU1_9FIRM</name>
<dbReference type="EMBL" id="FQXR01000011">
    <property type="protein sequence ID" value="SHI10506.1"/>
    <property type="molecule type" value="Genomic_DNA"/>
</dbReference>
<dbReference type="OrthoDB" id="9792889at2"/>
<keyword evidence="7 8" id="KW-0472">Membrane</keyword>
<feature type="transmembrane region" description="Helical" evidence="8">
    <location>
        <begin position="64"/>
        <end position="84"/>
    </location>
</feature>
<keyword evidence="10" id="KW-1185">Reference proteome</keyword>
<dbReference type="Gene3D" id="1.10.3470.10">
    <property type="entry name" value="ABC transporter involved in vitamin B12 uptake, BtuC"/>
    <property type="match status" value="1"/>
</dbReference>
<comment type="subcellular location">
    <subcellularLocation>
        <location evidence="1">Cell membrane</location>
        <topology evidence="1">Multi-pass membrane protein</topology>
    </subcellularLocation>
</comment>
<evidence type="ECO:0000256" key="4">
    <source>
        <dbReference type="ARBA" id="ARBA00022475"/>
    </source>
</evidence>
<dbReference type="PANTHER" id="PTHR30472">
    <property type="entry name" value="FERRIC ENTEROBACTIN TRANSPORT SYSTEM PERMEASE PROTEIN"/>
    <property type="match status" value="1"/>
</dbReference>
<dbReference type="GO" id="GO:0022857">
    <property type="term" value="F:transmembrane transporter activity"/>
    <property type="evidence" value="ECO:0007669"/>
    <property type="project" value="InterPro"/>
</dbReference>
<evidence type="ECO:0000256" key="8">
    <source>
        <dbReference type="SAM" id="Phobius"/>
    </source>
</evidence>
<evidence type="ECO:0000313" key="10">
    <source>
        <dbReference type="Proteomes" id="UP000184389"/>
    </source>
</evidence>
<dbReference type="Proteomes" id="UP000184389">
    <property type="component" value="Unassembled WGS sequence"/>
</dbReference>
<dbReference type="FunFam" id="1.10.3470.10:FF:000001">
    <property type="entry name" value="Vitamin B12 ABC transporter permease BtuC"/>
    <property type="match status" value="1"/>
</dbReference>
<feature type="transmembrane region" description="Helical" evidence="8">
    <location>
        <begin position="151"/>
        <end position="170"/>
    </location>
</feature>
<keyword evidence="6 8" id="KW-1133">Transmembrane helix</keyword>
<evidence type="ECO:0000313" key="9">
    <source>
        <dbReference type="EMBL" id="SHI10506.1"/>
    </source>
</evidence>
<dbReference type="PANTHER" id="PTHR30472:SF68">
    <property type="entry name" value="FERRICHROME TRANSPORT SYSTEM PERMEASE PROTEIN FHUB"/>
    <property type="match status" value="1"/>
</dbReference>
<evidence type="ECO:0000256" key="7">
    <source>
        <dbReference type="ARBA" id="ARBA00023136"/>
    </source>
</evidence>
<keyword evidence="3" id="KW-0813">Transport</keyword>
<dbReference type="RefSeq" id="WP_132996264.1">
    <property type="nucleotide sequence ID" value="NZ_FQXR01000011.1"/>
</dbReference>
<evidence type="ECO:0000256" key="5">
    <source>
        <dbReference type="ARBA" id="ARBA00022692"/>
    </source>
</evidence>
<feature type="transmembrane region" description="Helical" evidence="8">
    <location>
        <begin position="96"/>
        <end position="115"/>
    </location>
</feature>
<evidence type="ECO:0000256" key="1">
    <source>
        <dbReference type="ARBA" id="ARBA00004651"/>
    </source>
</evidence>
<feature type="transmembrane region" description="Helical" evidence="8">
    <location>
        <begin position="278"/>
        <end position="303"/>
    </location>
</feature>
<proteinExistence type="inferred from homology"/>
<evidence type="ECO:0000256" key="3">
    <source>
        <dbReference type="ARBA" id="ARBA00022448"/>
    </source>
</evidence>
<accession>A0A1M5YEU1</accession>
<evidence type="ECO:0000256" key="2">
    <source>
        <dbReference type="ARBA" id="ARBA00007935"/>
    </source>
</evidence>
<feature type="transmembrane region" description="Helical" evidence="8">
    <location>
        <begin position="12"/>
        <end position="31"/>
    </location>
</feature>
<keyword evidence="4" id="KW-1003">Cell membrane</keyword>
<dbReference type="GO" id="GO:0033214">
    <property type="term" value="P:siderophore-iron import into cell"/>
    <property type="evidence" value="ECO:0007669"/>
    <property type="project" value="TreeGrafter"/>
</dbReference>
<feature type="transmembrane region" description="Helical" evidence="8">
    <location>
        <begin position="121"/>
        <end position="139"/>
    </location>
</feature>
<dbReference type="SUPFAM" id="SSF81345">
    <property type="entry name" value="ABC transporter involved in vitamin B12 uptake, BtuC"/>
    <property type="match status" value="1"/>
</dbReference>
<dbReference type="AlphaFoldDB" id="A0A1M5YEU1"/>
<feature type="transmembrane region" description="Helical" evidence="8">
    <location>
        <begin position="309"/>
        <end position="327"/>
    </location>
</feature>
<dbReference type="InterPro" id="IPR000522">
    <property type="entry name" value="ABC_transptr_permease_BtuC"/>
</dbReference>
<evidence type="ECO:0000256" key="6">
    <source>
        <dbReference type="ARBA" id="ARBA00022989"/>
    </source>
</evidence>
<keyword evidence="5 8" id="KW-0812">Transmembrane</keyword>
<organism evidence="9 10">
    <name type="scientific">Sporanaerobacter acetigenes DSM 13106</name>
    <dbReference type="NCBI Taxonomy" id="1123281"/>
    <lineage>
        <taxon>Bacteria</taxon>
        <taxon>Bacillati</taxon>
        <taxon>Bacillota</taxon>
        <taxon>Tissierellia</taxon>
        <taxon>Tissierellales</taxon>
        <taxon>Sporanaerobacteraceae</taxon>
        <taxon>Sporanaerobacter</taxon>
    </lineage>
</organism>